<protein>
    <submittedName>
        <fullName evidence="1">Uncharacterized protein</fullName>
    </submittedName>
</protein>
<proteinExistence type="predicted"/>
<gene>
    <name evidence="1" type="ORF">CFOL_v3_16768</name>
</gene>
<organism evidence="1 2">
    <name type="scientific">Cephalotus follicularis</name>
    <name type="common">Albany pitcher plant</name>
    <dbReference type="NCBI Taxonomy" id="3775"/>
    <lineage>
        <taxon>Eukaryota</taxon>
        <taxon>Viridiplantae</taxon>
        <taxon>Streptophyta</taxon>
        <taxon>Embryophyta</taxon>
        <taxon>Tracheophyta</taxon>
        <taxon>Spermatophyta</taxon>
        <taxon>Magnoliopsida</taxon>
        <taxon>eudicotyledons</taxon>
        <taxon>Gunneridae</taxon>
        <taxon>Pentapetalae</taxon>
        <taxon>rosids</taxon>
        <taxon>fabids</taxon>
        <taxon>Oxalidales</taxon>
        <taxon>Cephalotaceae</taxon>
        <taxon>Cephalotus</taxon>
    </lineage>
</organism>
<accession>A0A1Q3BZF6</accession>
<evidence type="ECO:0000313" key="1">
    <source>
        <dbReference type="EMBL" id="GAV73282.1"/>
    </source>
</evidence>
<dbReference type="AlphaFoldDB" id="A0A1Q3BZF6"/>
<keyword evidence="2" id="KW-1185">Reference proteome</keyword>
<sequence>MHRPTESAPLLQVVQQLGGPQPTYFVNLEEDGISSTVRLHFCYCHLQQFAVEASSAACDGIEEDEDRSSYKAFGFITDVLGFRIVDFSSTSASTYKDGYEHMCDLYDAMVVDNTKLAV</sequence>
<name>A0A1Q3BZF6_CEPFO</name>
<dbReference type="InParanoid" id="A0A1Q3BZF6"/>
<evidence type="ECO:0000313" key="2">
    <source>
        <dbReference type="Proteomes" id="UP000187406"/>
    </source>
</evidence>
<comment type="caution">
    <text evidence="1">The sequence shown here is derived from an EMBL/GenBank/DDBJ whole genome shotgun (WGS) entry which is preliminary data.</text>
</comment>
<dbReference type="Proteomes" id="UP000187406">
    <property type="component" value="Unassembled WGS sequence"/>
</dbReference>
<dbReference type="EMBL" id="BDDD01001093">
    <property type="protein sequence ID" value="GAV73282.1"/>
    <property type="molecule type" value="Genomic_DNA"/>
</dbReference>
<reference evidence="2" key="1">
    <citation type="submission" date="2016-04" db="EMBL/GenBank/DDBJ databases">
        <title>Cephalotus genome sequencing.</title>
        <authorList>
            <person name="Fukushima K."/>
            <person name="Hasebe M."/>
            <person name="Fang X."/>
        </authorList>
    </citation>
    <scope>NUCLEOTIDE SEQUENCE [LARGE SCALE GENOMIC DNA]</scope>
    <source>
        <strain evidence="2">cv. St1</strain>
    </source>
</reference>